<dbReference type="EMBL" id="AOIU01000004">
    <property type="protein sequence ID" value="ELZ30236.1"/>
    <property type="molecule type" value="Genomic_DNA"/>
</dbReference>
<dbReference type="CDD" id="cd18565">
    <property type="entry name" value="ABC_6TM_exporter_like"/>
    <property type="match status" value="1"/>
</dbReference>
<dbReference type="OrthoDB" id="121502at2157"/>
<evidence type="ECO:0000313" key="13">
    <source>
        <dbReference type="Proteomes" id="UP000011626"/>
    </source>
</evidence>
<dbReference type="Proteomes" id="UP000011626">
    <property type="component" value="Unassembled WGS sequence"/>
</dbReference>
<feature type="domain" description="ABC transmembrane type-1" evidence="11">
    <location>
        <begin position="28"/>
        <end position="335"/>
    </location>
</feature>
<feature type="transmembrane region" description="Helical" evidence="9">
    <location>
        <begin position="164"/>
        <end position="182"/>
    </location>
</feature>
<evidence type="ECO:0000259" key="11">
    <source>
        <dbReference type="PROSITE" id="PS50929"/>
    </source>
</evidence>
<keyword evidence="3" id="KW-1003">Cell membrane</keyword>
<evidence type="ECO:0000256" key="6">
    <source>
        <dbReference type="ARBA" id="ARBA00022840"/>
    </source>
</evidence>
<organism evidence="12 13">
    <name type="scientific">Halosimplex carlsbadense 2-9-1</name>
    <dbReference type="NCBI Taxonomy" id="797114"/>
    <lineage>
        <taxon>Archaea</taxon>
        <taxon>Methanobacteriati</taxon>
        <taxon>Methanobacteriota</taxon>
        <taxon>Stenosarchaea group</taxon>
        <taxon>Halobacteria</taxon>
        <taxon>Halobacteriales</taxon>
        <taxon>Haloarculaceae</taxon>
        <taxon>Halosimplex</taxon>
    </lineage>
</organism>
<dbReference type="SMART" id="SM00382">
    <property type="entry name" value="AAA"/>
    <property type="match status" value="1"/>
</dbReference>
<dbReference type="GO" id="GO:0016887">
    <property type="term" value="F:ATP hydrolysis activity"/>
    <property type="evidence" value="ECO:0007669"/>
    <property type="project" value="InterPro"/>
</dbReference>
<feature type="transmembrane region" description="Helical" evidence="9">
    <location>
        <begin position="273"/>
        <end position="293"/>
    </location>
</feature>
<dbReference type="PATRIC" id="fig|797114.5.peg.166"/>
<feature type="transmembrane region" description="Helical" evidence="9">
    <location>
        <begin position="83"/>
        <end position="102"/>
    </location>
</feature>
<evidence type="ECO:0000256" key="5">
    <source>
        <dbReference type="ARBA" id="ARBA00022741"/>
    </source>
</evidence>
<dbReference type="Pfam" id="PF00005">
    <property type="entry name" value="ABC_tran"/>
    <property type="match status" value="1"/>
</dbReference>
<comment type="caution">
    <text evidence="12">The sequence shown here is derived from an EMBL/GenBank/DDBJ whole genome shotgun (WGS) entry which is preliminary data.</text>
</comment>
<dbReference type="InterPro" id="IPR036640">
    <property type="entry name" value="ABC1_TM_sf"/>
</dbReference>
<keyword evidence="13" id="KW-1185">Reference proteome</keyword>
<feature type="transmembrane region" description="Helical" evidence="9">
    <location>
        <begin position="28"/>
        <end position="52"/>
    </location>
</feature>
<feature type="domain" description="ABC transporter" evidence="10">
    <location>
        <begin position="370"/>
        <end position="605"/>
    </location>
</feature>
<evidence type="ECO:0000259" key="10">
    <source>
        <dbReference type="PROSITE" id="PS50893"/>
    </source>
</evidence>
<sequence length="625" mass="68149">MSERDLAEESDVEYPFFYVIRHAGRRHLGLFATAVLVTIVAAVNSNLSVYVIGVGFDSVFSSQPLTVPLVPDTWVPASTEGQLWFVGGFLIVSGTVGVFMAIGKNVLWELFGQRVVDDVRVQTFDSAQHQELAFFDTHQTGDVMSALNDDVNTLERGLSKSARWAVGTSVTLLSALAFMAYLNWQLTAVVFLLLPVLAAINIHFSRALSELYPPIQRAEGRLNARMESTLGGMDVVKANGAEGVERERFTGRSGDLRDRSWTGTRKRIQQTPLIQGVTGLVLVVVMIVGGLWVIDGPPLFFTGTLTVGQLVPFLFYMRNMEGGIEFLSALVGIYQWVNSSAARIVGVRNADSRVAEDTDADPVERVDGDVAYEDVSFSYPGTDESVIDSVSFDVDSGETVGIVGSTGAGKSTLIKLLLRFYEPDDGVIRLDGRDITDLSRQDLRAAVGYVDQESFLFDGTVAENISYGEQGVSRAEIVAAAKEAGAHEFVADLDDGYETHVGQRGVKLSGGQRQRVAIARALVRDPSVLVFDEATSHVDNETEVLIRRNLAEISADRTTFVIAHRLSTVRDADRILVLDDGQLVEAGTHDALLAEDGTYADLWRVQIGEIDELPEAFLERVAGDD</sequence>
<evidence type="ECO:0000256" key="1">
    <source>
        <dbReference type="ARBA" id="ARBA00004651"/>
    </source>
</evidence>
<dbReference type="InterPro" id="IPR027417">
    <property type="entry name" value="P-loop_NTPase"/>
</dbReference>
<dbReference type="RefSeq" id="WP_006881821.1">
    <property type="nucleotide sequence ID" value="NZ_AOIU01000004.1"/>
</dbReference>
<evidence type="ECO:0000256" key="3">
    <source>
        <dbReference type="ARBA" id="ARBA00022475"/>
    </source>
</evidence>
<name>M0D3X8_9EURY</name>
<dbReference type="Pfam" id="PF00664">
    <property type="entry name" value="ABC_membrane"/>
    <property type="match status" value="1"/>
</dbReference>
<evidence type="ECO:0000256" key="7">
    <source>
        <dbReference type="ARBA" id="ARBA00022989"/>
    </source>
</evidence>
<keyword evidence="7 9" id="KW-1133">Transmembrane helix</keyword>
<dbReference type="InterPro" id="IPR039421">
    <property type="entry name" value="Type_1_exporter"/>
</dbReference>
<dbReference type="Gene3D" id="3.40.50.300">
    <property type="entry name" value="P-loop containing nucleotide triphosphate hydrolases"/>
    <property type="match status" value="1"/>
</dbReference>
<dbReference type="InterPro" id="IPR003439">
    <property type="entry name" value="ABC_transporter-like_ATP-bd"/>
</dbReference>
<keyword evidence="6" id="KW-0067">ATP-binding</keyword>
<dbReference type="STRING" id="797114.C475_00837"/>
<dbReference type="SUPFAM" id="SSF52540">
    <property type="entry name" value="P-loop containing nucleoside triphosphate hydrolases"/>
    <property type="match status" value="1"/>
</dbReference>
<dbReference type="AlphaFoldDB" id="M0D3X8"/>
<keyword evidence="2" id="KW-0813">Transport</keyword>
<dbReference type="Gene3D" id="1.20.1560.10">
    <property type="entry name" value="ABC transporter type 1, transmembrane domain"/>
    <property type="match status" value="1"/>
</dbReference>
<reference evidence="12 13" key="1">
    <citation type="journal article" date="2014" name="PLoS Genet.">
        <title>Phylogenetically driven sequencing of extremely halophilic archaea reveals strategies for static and dynamic osmo-response.</title>
        <authorList>
            <person name="Becker E.A."/>
            <person name="Seitzer P.M."/>
            <person name="Tritt A."/>
            <person name="Larsen D."/>
            <person name="Krusor M."/>
            <person name="Yao A.I."/>
            <person name="Wu D."/>
            <person name="Madern D."/>
            <person name="Eisen J.A."/>
            <person name="Darling A.E."/>
            <person name="Facciotti M.T."/>
        </authorList>
    </citation>
    <scope>NUCLEOTIDE SEQUENCE [LARGE SCALE GENOMIC DNA]</scope>
    <source>
        <strain evidence="12 13">2-9-1</strain>
    </source>
</reference>
<accession>M0D3X8</accession>
<evidence type="ECO:0000256" key="9">
    <source>
        <dbReference type="SAM" id="Phobius"/>
    </source>
</evidence>
<evidence type="ECO:0000256" key="2">
    <source>
        <dbReference type="ARBA" id="ARBA00022448"/>
    </source>
</evidence>
<keyword evidence="5" id="KW-0547">Nucleotide-binding</keyword>
<comment type="subcellular location">
    <subcellularLocation>
        <location evidence="1">Cell membrane</location>
        <topology evidence="1">Multi-pass membrane protein</topology>
    </subcellularLocation>
</comment>
<feature type="transmembrane region" description="Helical" evidence="9">
    <location>
        <begin position="188"/>
        <end position="208"/>
    </location>
</feature>
<evidence type="ECO:0000256" key="4">
    <source>
        <dbReference type="ARBA" id="ARBA00022692"/>
    </source>
</evidence>
<dbReference type="PROSITE" id="PS50893">
    <property type="entry name" value="ABC_TRANSPORTER_2"/>
    <property type="match status" value="1"/>
</dbReference>
<keyword evidence="4 9" id="KW-0812">Transmembrane</keyword>
<proteinExistence type="predicted"/>
<dbReference type="PANTHER" id="PTHR43394:SF1">
    <property type="entry name" value="ATP-BINDING CASSETTE SUB-FAMILY B MEMBER 10, MITOCHONDRIAL"/>
    <property type="match status" value="1"/>
</dbReference>
<dbReference type="GO" id="GO:0015421">
    <property type="term" value="F:ABC-type oligopeptide transporter activity"/>
    <property type="evidence" value="ECO:0007669"/>
    <property type="project" value="TreeGrafter"/>
</dbReference>
<dbReference type="GO" id="GO:0005886">
    <property type="term" value="C:plasma membrane"/>
    <property type="evidence" value="ECO:0007669"/>
    <property type="project" value="UniProtKB-SubCell"/>
</dbReference>
<evidence type="ECO:0000256" key="8">
    <source>
        <dbReference type="ARBA" id="ARBA00023136"/>
    </source>
</evidence>
<keyword evidence="8 9" id="KW-0472">Membrane</keyword>
<dbReference type="InterPro" id="IPR011527">
    <property type="entry name" value="ABC1_TM_dom"/>
</dbReference>
<gene>
    <name evidence="12" type="ORF">C475_00837</name>
</gene>
<dbReference type="PANTHER" id="PTHR43394">
    <property type="entry name" value="ATP-DEPENDENT PERMEASE MDL1, MITOCHONDRIAL"/>
    <property type="match status" value="1"/>
</dbReference>
<dbReference type="PROSITE" id="PS50929">
    <property type="entry name" value="ABC_TM1F"/>
    <property type="match status" value="1"/>
</dbReference>
<dbReference type="GO" id="GO:0005524">
    <property type="term" value="F:ATP binding"/>
    <property type="evidence" value="ECO:0007669"/>
    <property type="project" value="UniProtKB-KW"/>
</dbReference>
<dbReference type="PROSITE" id="PS00211">
    <property type="entry name" value="ABC_TRANSPORTER_1"/>
    <property type="match status" value="1"/>
</dbReference>
<dbReference type="FunFam" id="3.40.50.300:FF:000221">
    <property type="entry name" value="Multidrug ABC transporter ATP-binding protein"/>
    <property type="match status" value="1"/>
</dbReference>
<dbReference type="InterPro" id="IPR003593">
    <property type="entry name" value="AAA+_ATPase"/>
</dbReference>
<dbReference type="InterPro" id="IPR017871">
    <property type="entry name" value="ABC_transporter-like_CS"/>
</dbReference>
<protein>
    <submittedName>
        <fullName evidence="12">ABC transporter</fullName>
    </submittedName>
</protein>
<dbReference type="eggNOG" id="arCOG02841">
    <property type="taxonomic scope" value="Archaea"/>
</dbReference>
<dbReference type="SUPFAM" id="SSF90123">
    <property type="entry name" value="ABC transporter transmembrane region"/>
    <property type="match status" value="1"/>
</dbReference>
<evidence type="ECO:0000313" key="12">
    <source>
        <dbReference type="EMBL" id="ELZ30236.1"/>
    </source>
</evidence>